<keyword evidence="1" id="KW-1133">Transmembrane helix</keyword>
<comment type="caution">
    <text evidence="2">The sequence shown here is derived from an EMBL/GenBank/DDBJ whole genome shotgun (WGS) entry which is preliminary data.</text>
</comment>
<feature type="transmembrane region" description="Helical" evidence="1">
    <location>
        <begin position="56"/>
        <end position="83"/>
    </location>
</feature>
<proteinExistence type="predicted"/>
<evidence type="ECO:0000313" key="2">
    <source>
        <dbReference type="EMBL" id="TFU32615.1"/>
    </source>
</evidence>
<dbReference type="Proteomes" id="UP000298358">
    <property type="component" value="Unassembled WGS sequence"/>
</dbReference>
<feature type="transmembrane region" description="Helical" evidence="1">
    <location>
        <begin position="95"/>
        <end position="119"/>
    </location>
</feature>
<keyword evidence="3" id="KW-1185">Reference proteome</keyword>
<evidence type="ECO:0000313" key="3">
    <source>
        <dbReference type="Proteomes" id="UP000298358"/>
    </source>
</evidence>
<dbReference type="AlphaFoldDB" id="A0A4Y9FTP1"/>
<accession>A0A4Y9FTP1</accession>
<evidence type="ECO:0000256" key="1">
    <source>
        <dbReference type="SAM" id="Phobius"/>
    </source>
</evidence>
<gene>
    <name evidence="2" type="ORF">E4U02_09970</name>
</gene>
<name>A0A4Y9FTP1_9MICO</name>
<reference evidence="2 3" key="1">
    <citation type="submission" date="2019-03" db="EMBL/GenBank/DDBJ databases">
        <title>Diversity of the mouse oral microbiome.</title>
        <authorList>
            <person name="Joseph S."/>
            <person name="Aduse-Opoku J."/>
            <person name="Curtis M."/>
            <person name="Wade W."/>
            <person name="Hashim A."/>
        </authorList>
    </citation>
    <scope>NUCLEOTIDE SEQUENCE [LARGE SCALE GENOMIC DNA]</scope>
    <source>
        <strain evidence="2 3">P1012</strain>
    </source>
</reference>
<organism evidence="2 3">
    <name type="scientific">Microbacterium paludicola</name>
    <dbReference type="NCBI Taxonomy" id="300019"/>
    <lineage>
        <taxon>Bacteria</taxon>
        <taxon>Bacillati</taxon>
        <taxon>Actinomycetota</taxon>
        <taxon>Actinomycetes</taxon>
        <taxon>Micrococcales</taxon>
        <taxon>Microbacteriaceae</taxon>
        <taxon>Microbacterium</taxon>
    </lineage>
</organism>
<keyword evidence="1" id="KW-0472">Membrane</keyword>
<dbReference type="OrthoDB" id="9809977at2"/>
<dbReference type="EMBL" id="SPQB01000022">
    <property type="protein sequence ID" value="TFU32615.1"/>
    <property type="molecule type" value="Genomic_DNA"/>
</dbReference>
<feature type="transmembrane region" description="Helical" evidence="1">
    <location>
        <begin position="15"/>
        <end position="35"/>
    </location>
</feature>
<protein>
    <submittedName>
        <fullName evidence="2">Uncharacterized protein</fullName>
    </submittedName>
</protein>
<sequence length="148" mass="15804">MTTPPASAARHLSGWWPVFRAAGALLILAAIVAQLQRTIEIALAATTPHGSHLPTVIANFFSFFTIESNVLSVLGLGAAAVWSWTHRGTAAHPPLWLTVLLTAATAYMLVTGVVYNTLLRGWYGRRAGRRFDADAGVLPPTGRSSVTQ</sequence>
<keyword evidence="1" id="KW-0812">Transmembrane</keyword>
<dbReference type="RefSeq" id="WP_135114689.1">
    <property type="nucleotide sequence ID" value="NZ_JADGLL010000022.1"/>
</dbReference>